<accession>A0A9W6PBA6</accession>
<reference evidence="2" key="1">
    <citation type="submission" date="2023-02" db="EMBL/GenBank/DDBJ databases">
        <title>Nocardiopsis ansamitocini NBRC 112285.</title>
        <authorList>
            <person name="Ichikawa N."/>
            <person name="Sato H."/>
            <person name="Tonouchi N."/>
        </authorList>
    </citation>
    <scope>NUCLEOTIDE SEQUENCE</scope>
    <source>
        <strain evidence="2">NBRC 112285</strain>
    </source>
</reference>
<dbReference type="Pfam" id="PF13672">
    <property type="entry name" value="PP2C_2"/>
    <property type="match status" value="1"/>
</dbReference>
<protein>
    <recommendedName>
        <fullName evidence="1">PPM-type phosphatase domain-containing protein</fullName>
    </recommendedName>
</protein>
<dbReference type="AlphaFoldDB" id="A0A9W6PBA6"/>
<dbReference type="InterPro" id="IPR001932">
    <property type="entry name" value="PPM-type_phosphatase-like_dom"/>
</dbReference>
<comment type="caution">
    <text evidence="2">The sequence shown here is derived from an EMBL/GenBank/DDBJ whole genome shotgun (WGS) entry which is preliminary data.</text>
</comment>
<evidence type="ECO:0000259" key="1">
    <source>
        <dbReference type="Pfam" id="PF13672"/>
    </source>
</evidence>
<proteinExistence type="predicted"/>
<evidence type="ECO:0000313" key="2">
    <source>
        <dbReference type="EMBL" id="GLU50378.1"/>
    </source>
</evidence>
<feature type="domain" description="PPM-type phosphatase" evidence="1">
    <location>
        <begin position="4"/>
        <end position="219"/>
    </location>
</feature>
<gene>
    <name evidence="2" type="ORF">Nans01_47290</name>
</gene>
<dbReference type="EMBL" id="BSQG01000014">
    <property type="protein sequence ID" value="GLU50378.1"/>
    <property type="molecule type" value="Genomic_DNA"/>
</dbReference>
<sequence length="257" mass="27499">MRVRQTSKRGVGAYNEDRVAAAGEWAFVLDGATAPSGVESGCIHGVTWLVDRLSESLQALMDTDMSLADVLACAISRVRYAHGGHCDLANPDSPSATAALARHSDQGLDYLVLADSAVLFALEDGGVRAVSDTRVDRLPGGRPYPRQLVRASRNTPGGFWVASTAPEAAYEAVTGTVRTNEFALLSDGCTRLVEYYGHSWEAVWNHLRVRGPKALVDWVRAEERSKGVPLGKVHDDATALHARLAAQPVRSLAPLGG</sequence>
<keyword evidence="3" id="KW-1185">Reference proteome</keyword>
<name>A0A9W6PBA6_9ACTN</name>
<dbReference type="Proteomes" id="UP001165092">
    <property type="component" value="Unassembled WGS sequence"/>
</dbReference>
<dbReference type="RefSeq" id="WP_285761911.1">
    <property type="nucleotide sequence ID" value="NZ_BSQG01000014.1"/>
</dbReference>
<evidence type="ECO:0000313" key="3">
    <source>
        <dbReference type="Proteomes" id="UP001165092"/>
    </source>
</evidence>
<organism evidence="2 3">
    <name type="scientific">Nocardiopsis ansamitocini</name>
    <dbReference type="NCBI Taxonomy" id="1670832"/>
    <lineage>
        <taxon>Bacteria</taxon>
        <taxon>Bacillati</taxon>
        <taxon>Actinomycetota</taxon>
        <taxon>Actinomycetes</taxon>
        <taxon>Streptosporangiales</taxon>
        <taxon>Nocardiopsidaceae</taxon>
        <taxon>Nocardiopsis</taxon>
    </lineage>
</organism>